<evidence type="ECO:0000313" key="2">
    <source>
        <dbReference type="EMBL" id="SOK58302.1"/>
    </source>
</evidence>
<keyword evidence="1" id="KW-0472">Membrane</keyword>
<evidence type="ECO:0000256" key="1">
    <source>
        <dbReference type="SAM" id="Phobius"/>
    </source>
</evidence>
<dbReference type="RefSeq" id="YP_009623635.1">
    <property type="nucleotide sequence ID" value="NC_042116.1"/>
</dbReference>
<gene>
    <name evidence="2" type="primary">g025</name>
</gene>
<evidence type="ECO:0000313" key="4">
    <source>
        <dbReference type="Proteomes" id="UP000240931"/>
    </source>
</evidence>
<dbReference type="EMBL" id="LT960551">
    <property type="protein sequence ID" value="SOK58302.1"/>
    <property type="molecule type" value="Genomic_DNA"/>
</dbReference>
<evidence type="ECO:0000313" key="3">
    <source>
        <dbReference type="EMBL" id="VUE36071.1"/>
    </source>
</evidence>
<reference evidence="4" key="2">
    <citation type="submission" date="2017-10" db="EMBL/GenBank/DDBJ databases">
        <authorList>
            <person name="Skurnik M."/>
        </authorList>
    </citation>
    <scope>NUCLEOTIDE SEQUENCE [LARGE SCALE GENOMIC DNA]</scope>
</reference>
<dbReference type="Proteomes" id="UP000317227">
    <property type="component" value="Segment"/>
</dbReference>
<dbReference type="Proteomes" id="UP000240931">
    <property type="component" value="Segment"/>
</dbReference>
<accession>A0A2C9CZ59</accession>
<sequence length="111" mass="12850">MVTHGHMSLSLIVLVLYQSINYLIAKLVLPVLKLCSHAMVLFRLTVKLHRMIRILNVSSVRLKGLRNVSSNVKQSMMLVSIPMLKCLIKLREKIEIIWKSTKQCYKVLDIY</sequence>
<keyword evidence="1" id="KW-0812">Transmembrane</keyword>
<dbReference type="EMBL" id="LR596615">
    <property type="protein sequence ID" value="VUE36071.1"/>
    <property type="molecule type" value="Genomic_DNA"/>
</dbReference>
<keyword evidence="4" id="KW-1185">Reference proteome</keyword>
<reference evidence="3 5" key="3">
    <citation type="submission" date="2019-06" db="EMBL/GenBank/DDBJ databases">
        <authorList>
            <person name="Bower L."/>
            <person name="Leinonen R."/>
        </authorList>
    </citation>
    <scope>NUCLEOTIDE SEQUENCE [LARGE SCALE GENOMIC DNA]</scope>
</reference>
<dbReference type="GeneID" id="40100443"/>
<dbReference type="KEGG" id="vg:40100443"/>
<reference evidence="2" key="1">
    <citation type="submission" date="2017-10" db="EMBL/GenBank/DDBJ databases">
        <authorList>
            <person name="Banno H."/>
            <person name="Chua N.-H."/>
        </authorList>
    </citation>
    <scope>NUCLEOTIDE SEQUENCE [LARGE SCALE GENOMIC DNA]</scope>
</reference>
<protein>
    <submittedName>
        <fullName evidence="2">G025 protein</fullName>
    </submittedName>
</protein>
<proteinExistence type="predicted"/>
<feature type="transmembrane region" description="Helical" evidence="1">
    <location>
        <begin position="20"/>
        <end position="44"/>
    </location>
</feature>
<organism evidence="2 4">
    <name type="scientific">Yersinia phage fHe-Yen9-04</name>
    <dbReference type="NCBI Taxonomy" id="2052742"/>
    <lineage>
        <taxon>Viruses</taxon>
        <taxon>Duplodnaviria</taxon>
        <taxon>Heunggongvirae</taxon>
        <taxon>Uroviricota</taxon>
        <taxon>Caudoviricetes</taxon>
        <taxon>Eneladusvirus</taxon>
        <taxon>Eneladusvirus Yen904</taxon>
    </lineage>
</organism>
<evidence type="ECO:0000313" key="5">
    <source>
        <dbReference type="Proteomes" id="UP000317227"/>
    </source>
</evidence>
<name>A0A2C9CZ59_9CAUD</name>
<keyword evidence="1" id="KW-1133">Transmembrane helix</keyword>